<organism evidence="1 2">
    <name type="scientific">Colletotrichum sublineola</name>
    <name type="common">Sorghum anthracnose fungus</name>
    <dbReference type="NCBI Taxonomy" id="1173701"/>
    <lineage>
        <taxon>Eukaryota</taxon>
        <taxon>Fungi</taxon>
        <taxon>Dikarya</taxon>
        <taxon>Ascomycota</taxon>
        <taxon>Pezizomycotina</taxon>
        <taxon>Sordariomycetes</taxon>
        <taxon>Hypocreomycetidae</taxon>
        <taxon>Glomerellales</taxon>
        <taxon>Glomerellaceae</taxon>
        <taxon>Colletotrichum</taxon>
        <taxon>Colletotrichum graminicola species complex</taxon>
    </lineage>
</organism>
<gene>
    <name evidence="1" type="ORF">CSUB01_02362</name>
</gene>
<comment type="caution">
    <text evidence="1">The sequence shown here is derived from an EMBL/GenBank/DDBJ whole genome shotgun (WGS) entry which is preliminary data.</text>
</comment>
<accession>A0A066X7E5</accession>
<evidence type="ECO:0000313" key="1">
    <source>
        <dbReference type="EMBL" id="KDN64872.1"/>
    </source>
</evidence>
<reference evidence="2" key="1">
    <citation type="journal article" date="2014" name="Genome Announc.">
        <title>Draft genome sequence of Colletotrichum sublineola, a destructive pathogen of cultivated sorghum.</title>
        <authorList>
            <person name="Baroncelli R."/>
            <person name="Sanz-Martin J.M."/>
            <person name="Rech G.E."/>
            <person name="Sukno S.A."/>
            <person name="Thon M.R."/>
        </authorList>
    </citation>
    <scope>NUCLEOTIDE SEQUENCE [LARGE SCALE GENOMIC DNA]</scope>
    <source>
        <strain evidence="2">TX430BB</strain>
    </source>
</reference>
<protein>
    <submittedName>
        <fullName evidence="1">Uncharacterized protein</fullName>
    </submittedName>
</protein>
<dbReference type="AlphaFoldDB" id="A0A066X7E5"/>
<keyword evidence="2" id="KW-1185">Reference proteome</keyword>
<dbReference type="Proteomes" id="UP000027238">
    <property type="component" value="Unassembled WGS sequence"/>
</dbReference>
<sequence>MLRISQAKQVLNSQTGKKSLEETDLIRRVNAALKVDDDELLGMKDMYNDICGNSPSSSINYLCVAARIMFDYTKIDTELQRLKIPLFMEVSSSVVPYQLLDLLACAIARRDEGCFPSYGRGDPGLQGFVEGFRLLRGHRQSRGHAEQKLREKADRKAMHSYVRKIDVRMT</sequence>
<dbReference type="HOGENOM" id="CLU_1570549_0_0_1"/>
<name>A0A066X7E5_COLSU</name>
<dbReference type="EMBL" id="JMSE01001090">
    <property type="protein sequence ID" value="KDN64872.1"/>
    <property type="molecule type" value="Genomic_DNA"/>
</dbReference>
<dbReference type="STRING" id="1173701.A0A066X7E5"/>
<dbReference type="OrthoDB" id="5339038at2759"/>
<proteinExistence type="predicted"/>
<evidence type="ECO:0000313" key="2">
    <source>
        <dbReference type="Proteomes" id="UP000027238"/>
    </source>
</evidence>